<evidence type="ECO:0000313" key="1">
    <source>
        <dbReference type="EMBL" id="HFT93561.1"/>
    </source>
</evidence>
<name>A0A7C3LUT9_9BACT</name>
<comment type="caution">
    <text evidence="1">The sequence shown here is derived from an EMBL/GenBank/DDBJ whole genome shotgun (WGS) entry which is preliminary data.</text>
</comment>
<protein>
    <submittedName>
        <fullName evidence="1">Uncharacterized protein</fullName>
    </submittedName>
</protein>
<accession>A0A7C3LUT9</accession>
<gene>
    <name evidence="1" type="ORF">ENX03_06440</name>
</gene>
<dbReference type="AlphaFoldDB" id="A0A7C3LUT9"/>
<sequence>MKIETMKTLQSLPQEILSLLSRVAFGVFLGLTGLFSVPCYAGGVDNEKYGLSQTPGKVFGGIVVHLQKMASTGDDRILIDLTPMTSKGVPVCQKPSGKLVSVLAGKSFQHHREPSSFVVIPDPSDPLPRHLAVGDCLTVDGNDVDRIPPSHSSAENSIRIVPSLSVGDKGIRIVRALSLKLWPENPFLSREAHTRHLLPKNAPAIFPTGNHRKA</sequence>
<proteinExistence type="predicted"/>
<reference evidence="1" key="1">
    <citation type="journal article" date="2020" name="mSystems">
        <title>Genome- and Community-Level Interaction Insights into Carbon Utilization and Element Cycling Functions of Hydrothermarchaeota in Hydrothermal Sediment.</title>
        <authorList>
            <person name="Zhou Z."/>
            <person name="Liu Y."/>
            <person name="Xu W."/>
            <person name="Pan J."/>
            <person name="Luo Z.H."/>
            <person name="Li M."/>
        </authorList>
    </citation>
    <scope>NUCLEOTIDE SEQUENCE [LARGE SCALE GENOMIC DNA]</scope>
    <source>
        <strain evidence="1">SpSt-902</strain>
    </source>
</reference>
<dbReference type="EMBL" id="DTMM01000128">
    <property type="protein sequence ID" value="HFT93561.1"/>
    <property type="molecule type" value="Genomic_DNA"/>
</dbReference>
<organism evidence="1">
    <name type="scientific">Leptospirillum ferriphilum</name>
    <dbReference type="NCBI Taxonomy" id="178606"/>
    <lineage>
        <taxon>Bacteria</taxon>
        <taxon>Pseudomonadati</taxon>
        <taxon>Nitrospirota</taxon>
        <taxon>Nitrospiria</taxon>
        <taxon>Nitrospirales</taxon>
        <taxon>Nitrospiraceae</taxon>
        <taxon>Leptospirillum</taxon>
    </lineage>
</organism>